<evidence type="ECO:0000313" key="5">
    <source>
        <dbReference type="EMBL" id="GGA64565.1"/>
    </source>
</evidence>
<reference evidence="6" key="1">
    <citation type="journal article" date="2019" name="Int. J. Syst. Evol. Microbiol.">
        <title>The Global Catalogue of Microorganisms (GCM) 10K type strain sequencing project: providing services to taxonomists for standard genome sequencing and annotation.</title>
        <authorList>
            <consortium name="The Broad Institute Genomics Platform"/>
            <consortium name="The Broad Institute Genome Sequencing Center for Infectious Disease"/>
            <person name="Wu L."/>
            <person name="Ma J."/>
        </authorList>
    </citation>
    <scope>NUCLEOTIDE SEQUENCE [LARGE SCALE GENOMIC DNA]</scope>
    <source>
        <strain evidence="6">CGMCC 1.10130</strain>
    </source>
</reference>
<keyword evidence="2" id="KW-0328">Glycosyltransferase</keyword>
<evidence type="ECO:0000256" key="1">
    <source>
        <dbReference type="ARBA" id="ARBA00006739"/>
    </source>
</evidence>
<evidence type="ECO:0000259" key="4">
    <source>
        <dbReference type="Pfam" id="PF00535"/>
    </source>
</evidence>
<keyword evidence="6" id="KW-1185">Reference proteome</keyword>
<dbReference type="GO" id="GO:0016757">
    <property type="term" value="F:glycosyltransferase activity"/>
    <property type="evidence" value="ECO:0007669"/>
    <property type="project" value="UniProtKB-KW"/>
</dbReference>
<protein>
    <submittedName>
        <fullName evidence="5">Glycosyl transferase</fullName>
    </submittedName>
</protein>
<dbReference type="Proteomes" id="UP000619743">
    <property type="component" value="Unassembled WGS sequence"/>
</dbReference>
<name>A0A8J2XMJ4_9GAMM</name>
<evidence type="ECO:0000256" key="3">
    <source>
        <dbReference type="ARBA" id="ARBA00022679"/>
    </source>
</evidence>
<dbReference type="Gene3D" id="3.90.550.10">
    <property type="entry name" value="Spore Coat Polysaccharide Biosynthesis Protein SpsA, Chain A"/>
    <property type="match status" value="1"/>
</dbReference>
<dbReference type="OrthoDB" id="9801954at2"/>
<dbReference type="EMBL" id="BMDX01000001">
    <property type="protein sequence ID" value="GGA64565.1"/>
    <property type="molecule type" value="Genomic_DNA"/>
</dbReference>
<evidence type="ECO:0000313" key="6">
    <source>
        <dbReference type="Proteomes" id="UP000619743"/>
    </source>
</evidence>
<dbReference type="PANTHER" id="PTHR43179:SF12">
    <property type="entry name" value="GALACTOFURANOSYLTRANSFERASE GLFT2"/>
    <property type="match status" value="1"/>
</dbReference>
<proteinExistence type="inferred from homology"/>
<dbReference type="AlphaFoldDB" id="A0A8J2XMJ4"/>
<organism evidence="5 6">
    <name type="scientific">Neiella marina</name>
    <dbReference type="NCBI Taxonomy" id="508461"/>
    <lineage>
        <taxon>Bacteria</taxon>
        <taxon>Pseudomonadati</taxon>
        <taxon>Pseudomonadota</taxon>
        <taxon>Gammaproteobacteria</taxon>
        <taxon>Alteromonadales</taxon>
        <taxon>Echinimonadaceae</taxon>
        <taxon>Neiella</taxon>
    </lineage>
</organism>
<dbReference type="InterPro" id="IPR001173">
    <property type="entry name" value="Glyco_trans_2-like"/>
</dbReference>
<sequence>MGQLAKVDITILSWDRIDDTLKAIDSAVAQQGIEQRVIVVDQGSEDSGLSRLRRHCEAISCVTLVCNGSNSGVPGGRNIAARQGDGDYLVALDNDAEFIDSFQVAKAVEVMRSDASLGAIAFRILRFGSNQDDLSSWSYHQSVSDWAGQPFFTDRFVGAGHMILRQAFEQIGCYDDALFFLHEEVDLSKRLINIGYQIRYSPEVVIGHKVSAEHRVAWSAGRWRFDIRNKTYLHIKFRTFFPTFVFHTSLMMWRGIRSGLWWATISGVCQGFAMAPAAIRFWSRPSSKASAAAADYYQQCSPTKGMSLWRRVVLRLKSAKPVPMNVQGS</sequence>
<evidence type="ECO:0000256" key="2">
    <source>
        <dbReference type="ARBA" id="ARBA00022676"/>
    </source>
</evidence>
<dbReference type="RefSeq" id="WP_087504244.1">
    <property type="nucleotide sequence ID" value="NZ_BMDX01000001.1"/>
</dbReference>
<feature type="domain" description="Glycosyltransferase 2-like" evidence="4">
    <location>
        <begin position="15"/>
        <end position="171"/>
    </location>
</feature>
<keyword evidence="3 5" id="KW-0808">Transferase</keyword>
<dbReference type="PANTHER" id="PTHR43179">
    <property type="entry name" value="RHAMNOSYLTRANSFERASE WBBL"/>
    <property type="match status" value="1"/>
</dbReference>
<dbReference type="SUPFAM" id="SSF53448">
    <property type="entry name" value="Nucleotide-diphospho-sugar transferases"/>
    <property type="match status" value="1"/>
</dbReference>
<comment type="caution">
    <text evidence="5">The sequence shown here is derived from an EMBL/GenBank/DDBJ whole genome shotgun (WGS) entry which is preliminary data.</text>
</comment>
<dbReference type="InterPro" id="IPR029044">
    <property type="entry name" value="Nucleotide-diphossugar_trans"/>
</dbReference>
<accession>A0A8J2XMJ4</accession>
<gene>
    <name evidence="5" type="ORF">GCM10011369_02410</name>
</gene>
<dbReference type="Pfam" id="PF00535">
    <property type="entry name" value="Glycos_transf_2"/>
    <property type="match status" value="1"/>
</dbReference>
<comment type="similarity">
    <text evidence="1">Belongs to the glycosyltransferase 2 family.</text>
</comment>